<dbReference type="GO" id="GO:0015293">
    <property type="term" value="F:symporter activity"/>
    <property type="evidence" value="ECO:0007669"/>
    <property type="project" value="UniProtKB-KW"/>
</dbReference>
<keyword evidence="6 10" id="KW-1133">Transmembrane helix</keyword>
<feature type="compositionally biased region" description="Basic and acidic residues" evidence="9">
    <location>
        <begin position="358"/>
        <end position="371"/>
    </location>
</feature>
<reference evidence="11 12" key="1">
    <citation type="submission" date="2024-05" db="EMBL/GenBank/DDBJ databases">
        <authorList>
            <person name="Wallberg A."/>
        </authorList>
    </citation>
    <scope>NUCLEOTIDE SEQUENCE [LARGE SCALE GENOMIC DNA]</scope>
</reference>
<dbReference type="PROSITE" id="PS50267">
    <property type="entry name" value="NA_NEUROTRAN_SYMP_3"/>
    <property type="match status" value="1"/>
</dbReference>
<gene>
    <name evidence="11" type="ORF">MNOR_LOCUS29332</name>
</gene>
<keyword evidence="8" id="KW-0479">Metal-binding</keyword>
<dbReference type="GO" id="GO:0035725">
    <property type="term" value="P:sodium ion transmembrane transport"/>
    <property type="evidence" value="ECO:0007669"/>
    <property type="project" value="TreeGrafter"/>
</dbReference>
<dbReference type="PANTHER" id="PTHR11616:SF182">
    <property type="entry name" value="TRANSPORTER"/>
    <property type="match status" value="1"/>
</dbReference>
<feature type="compositionally biased region" description="Basic and acidic residues" evidence="9">
    <location>
        <begin position="379"/>
        <end position="400"/>
    </location>
</feature>
<protein>
    <submittedName>
        <fullName evidence="11">Uncharacterized protein</fullName>
    </submittedName>
</protein>
<comment type="caution">
    <text evidence="11">The sequence shown here is derived from an EMBL/GenBank/DDBJ whole genome shotgun (WGS) entry which is preliminary data.</text>
</comment>
<comment type="subcellular location">
    <subcellularLocation>
        <location evidence="1">Membrane</location>
        <topology evidence="1">Multi-pass membrane protein</topology>
    </subcellularLocation>
</comment>
<feature type="binding site" evidence="8">
    <location>
        <position position="89"/>
    </location>
    <ligand>
        <name>Na(+)</name>
        <dbReference type="ChEBI" id="CHEBI:29101"/>
        <label>1</label>
    </ligand>
</feature>
<dbReference type="GO" id="GO:0006865">
    <property type="term" value="P:amino acid transport"/>
    <property type="evidence" value="ECO:0007669"/>
    <property type="project" value="TreeGrafter"/>
</dbReference>
<feature type="transmembrane region" description="Helical" evidence="10">
    <location>
        <begin position="190"/>
        <end position="216"/>
    </location>
</feature>
<keyword evidence="5" id="KW-0769">Symport</keyword>
<dbReference type="Pfam" id="PF00209">
    <property type="entry name" value="SNF"/>
    <property type="match status" value="1"/>
</dbReference>
<keyword evidence="4 10" id="KW-0812">Transmembrane</keyword>
<keyword evidence="3" id="KW-0813">Transport</keyword>
<dbReference type="PANTHER" id="PTHR11616">
    <property type="entry name" value="SODIUM/CHLORIDE DEPENDENT TRANSPORTER"/>
    <property type="match status" value="1"/>
</dbReference>
<feature type="compositionally biased region" description="Basic residues" evidence="9">
    <location>
        <begin position="423"/>
        <end position="433"/>
    </location>
</feature>
<accession>A0AAV2RW50</accession>
<evidence type="ECO:0000256" key="5">
    <source>
        <dbReference type="ARBA" id="ARBA00022847"/>
    </source>
</evidence>
<feature type="binding site" evidence="8">
    <location>
        <position position="92"/>
    </location>
    <ligand>
        <name>Na(+)</name>
        <dbReference type="ChEBI" id="CHEBI:29101"/>
        <label>1</label>
    </ligand>
</feature>
<evidence type="ECO:0000256" key="1">
    <source>
        <dbReference type="ARBA" id="ARBA00004141"/>
    </source>
</evidence>
<name>A0AAV2RW50_MEGNR</name>
<comment type="similarity">
    <text evidence="2">Belongs to the sodium:neurotransmitter symporter (SNF) (TC 2.A.22) family.</text>
</comment>
<evidence type="ECO:0000313" key="12">
    <source>
        <dbReference type="Proteomes" id="UP001497623"/>
    </source>
</evidence>
<evidence type="ECO:0000256" key="6">
    <source>
        <dbReference type="ARBA" id="ARBA00022989"/>
    </source>
</evidence>
<feature type="compositionally biased region" description="Basic and acidic residues" evidence="9">
    <location>
        <begin position="338"/>
        <end position="347"/>
    </location>
</feature>
<feature type="region of interest" description="Disordered" evidence="9">
    <location>
        <begin position="312"/>
        <end position="433"/>
    </location>
</feature>
<feature type="non-terminal residue" evidence="11">
    <location>
        <position position="1"/>
    </location>
</feature>
<keyword evidence="8" id="KW-0915">Sodium</keyword>
<dbReference type="InterPro" id="IPR000175">
    <property type="entry name" value="Na/ntran_symport"/>
</dbReference>
<dbReference type="PRINTS" id="PR00176">
    <property type="entry name" value="NANEUSMPORT"/>
</dbReference>
<keyword evidence="7 10" id="KW-0472">Membrane</keyword>
<organism evidence="11 12">
    <name type="scientific">Meganyctiphanes norvegica</name>
    <name type="common">Northern krill</name>
    <name type="synonym">Thysanopoda norvegica</name>
    <dbReference type="NCBI Taxonomy" id="48144"/>
    <lineage>
        <taxon>Eukaryota</taxon>
        <taxon>Metazoa</taxon>
        <taxon>Ecdysozoa</taxon>
        <taxon>Arthropoda</taxon>
        <taxon>Crustacea</taxon>
        <taxon>Multicrustacea</taxon>
        <taxon>Malacostraca</taxon>
        <taxon>Eumalacostraca</taxon>
        <taxon>Eucarida</taxon>
        <taxon>Euphausiacea</taxon>
        <taxon>Euphausiidae</taxon>
        <taxon>Meganyctiphanes</taxon>
    </lineage>
</organism>
<feature type="transmembrane region" description="Helical" evidence="10">
    <location>
        <begin position="149"/>
        <end position="170"/>
    </location>
</feature>
<proteinExistence type="inferred from homology"/>
<evidence type="ECO:0000256" key="2">
    <source>
        <dbReference type="ARBA" id="ARBA00006459"/>
    </source>
</evidence>
<dbReference type="SUPFAM" id="SSF161070">
    <property type="entry name" value="SNF-like"/>
    <property type="match status" value="1"/>
</dbReference>
<evidence type="ECO:0000256" key="8">
    <source>
        <dbReference type="PIRSR" id="PIRSR600175-1"/>
    </source>
</evidence>
<dbReference type="InterPro" id="IPR037272">
    <property type="entry name" value="SNS_sf"/>
</dbReference>
<sequence>GFKAHETHDRCLEHRNETLITHGFTNNEPNIVQLLMEKNITLPVCDIQEELEKSAAGTGLAFIIFTEAINQFPFPPIWAVLFFSMLFTLGADSQFGTLEGVISALVDLKFLPQLRKELLTGLVCFICFIISLMLTPGSGNYIFQLFDSFAGNIPLLTIGLFECLGISYVYGLERFARDVELMTGSRPALYWLLCWKVLSPLIMICILIAFFSKLIFEGSVYLAWDAQEGIGINKSLPHWAMGIGILLMVLPLIWIPIIAIANAMGRHPLSEEAPCWFPEKELRSAHDTPPQHFSALERTLLCISVSNESIKLPDSENPNRQSIQNSSSERIQLANGTSRRDTTRTTEPKSQLKLNHTAKKENATEVQKLQDIKQQGKNVEFKDVPESSSDHEDNSVKDDGSVAQRKKIGKPATSINSEEKTTQKKKSNLRKSM</sequence>
<evidence type="ECO:0000313" key="11">
    <source>
        <dbReference type="EMBL" id="CAL4143753.1"/>
    </source>
</evidence>
<feature type="binding site" evidence="8">
    <location>
        <position position="93"/>
    </location>
    <ligand>
        <name>Na(+)</name>
        <dbReference type="ChEBI" id="CHEBI:29101"/>
        <label>1</label>
    </ligand>
</feature>
<feature type="transmembrane region" description="Helical" evidence="10">
    <location>
        <begin position="236"/>
        <end position="261"/>
    </location>
</feature>
<feature type="compositionally biased region" description="Polar residues" evidence="9">
    <location>
        <begin position="316"/>
        <end position="337"/>
    </location>
</feature>
<dbReference type="EMBL" id="CAXKWB010033776">
    <property type="protein sequence ID" value="CAL4143753.1"/>
    <property type="molecule type" value="Genomic_DNA"/>
</dbReference>
<feature type="transmembrane region" description="Helical" evidence="10">
    <location>
        <begin position="118"/>
        <end position="143"/>
    </location>
</feature>
<dbReference type="Proteomes" id="UP001497623">
    <property type="component" value="Unassembled WGS sequence"/>
</dbReference>
<evidence type="ECO:0000256" key="3">
    <source>
        <dbReference type="ARBA" id="ARBA00022448"/>
    </source>
</evidence>
<dbReference type="AlphaFoldDB" id="A0AAV2RW50"/>
<evidence type="ECO:0000256" key="10">
    <source>
        <dbReference type="SAM" id="Phobius"/>
    </source>
</evidence>
<dbReference type="GO" id="GO:0046872">
    <property type="term" value="F:metal ion binding"/>
    <property type="evidence" value="ECO:0007669"/>
    <property type="project" value="UniProtKB-KW"/>
</dbReference>
<dbReference type="GO" id="GO:0005886">
    <property type="term" value="C:plasma membrane"/>
    <property type="evidence" value="ECO:0007669"/>
    <property type="project" value="TreeGrafter"/>
</dbReference>
<evidence type="ECO:0000256" key="7">
    <source>
        <dbReference type="ARBA" id="ARBA00023136"/>
    </source>
</evidence>
<evidence type="ECO:0000256" key="9">
    <source>
        <dbReference type="SAM" id="MobiDB-lite"/>
    </source>
</evidence>
<evidence type="ECO:0000256" key="4">
    <source>
        <dbReference type="ARBA" id="ARBA00022692"/>
    </source>
</evidence>
<keyword evidence="12" id="KW-1185">Reference proteome</keyword>